<gene>
    <name evidence="1" type="ORF">CTRU02_215119</name>
</gene>
<organism evidence="1 2">
    <name type="scientific">Colletotrichum truncatum</name>
    <name type="common">Anthracnose fungus</name>
    <name type="synonym">Colletotrichum capsici</name>
    <dbReference type="NCBI Taxonomy" id="5467"/>
    <lineage>
        <taxon>Eukaryota</taxon>
        <taxon>Fungi</taxon>
        <taxon>Dikarya</taxon>
        <taxon>Ascomycota</taxon>
        <taxon>Pezizomycotina</taxon>
        <taxon>Sordariomycetes</taxon>
        <taxon>Hypocreomycetidae</taxon>
        <taxon>Glomerellales</taxon>
        <taxon>Glomerellaceae</taxon>
        <taxon>Colletotrichum</taxon>
        <taxon>Colletotrichum truncatum species complex</taxon>
    </lineage>
</organism>
<keyword evidence="2" id="KW-1185">Reference proteome</keyword>
<comment type="caution">
    <text evidence="1">The sequence shown here is derived from an EMBL/GenBank/DDBJ whole genome shotgun (WGS) entry which is preliminary data.</text>
</comment>
<sequence length="318" mass="33451">MTVEKCATACAGYKYFGLEYGRECFCGNTINSDSVETPIGDCSFPCPGNPSQKCGAGNRLNMYSCSVTATQPLLTTYSTRGCYVEPQNGRALASLSTRADDMTVEKCATFCGTAGYPLFGLEYYTECYCGHGLATGAVSAPATDCKFACAGNQNQLCGGDWRLNVYEFDKAGAASTTSPTATSSPSAGPVTFTSEGCYTEARGVRALSNASYFNNAMTVELCASVCSNYAWFGVEYGRECYCGNTINTSSGSAPTSLSECSFPCPGNPSQKCGAGDRLNMYRNIPTQASTITSSSSATAVTTSAIILVVRTMLDFFGP</sequence>
<protein>
    <submittedName>
        <fullName evidence="1">WSC domain-containing protein-like protein 5</fullName>
    </submittedName>
</protein>
<accession>A0ACC3YDK8</accession>
<dbReference type="Proteomes" id="UP000805649">
    <property type="component" value="Unassembled WGS sequence"/>
</dbReference>
<evidence type="ECO:0000313" key="2">
    <source>
        <dbReference type="Proteomes" id="UP000805649"/>
    </source>
</evidence>
<dbReference type="EMBL" id="VUJX02000013">
    <property type="protein sequence ID" value="KAL0929910.1"/>
    <property type="molecule type" value="Genomic_DNA"/>
</dbReference>
<name>A0ACC3YDK8_COLTU</name>
<reference evidence="1 2" key="1">
    <citation type="journal article" date="2020" name="Phytopathology">
        <title>Genome Sequence Resources of Colletotrichum truncatum, C. plurivorum, C. musicola, and C. sojae: Four Species Pathogenic to Soybean (Glycine max).</title>
        <authorList>
            <person name="Rogerio F."/>
            <person name="Boufleur T.R."/>
            <person name="Ciampi-Guillardi M."/>
            <person name="Sukno S.A."/>
            <person name="Thon M.R."/>
            <person name="Massola Junior N.S."/>
            <person name="Baroncelli R."/>
        </authorList>
    </citation>
    <scope>NUCLEOTIDE SEQUENCE [LARGE SCALE GENOMIC DNA]</scope>
    <source>
        <strain evidence="1 2">CMES1059</strain>
    </source>
</reference>
<proteinExistence type="predicted"/>
<evidence type="ECO:0000313" key="1">
    <source>
        <dbReference type="EMBL" id="KAL0929910.1"/>
    </source>
</evidence>